<dbReference type="RefSeq" id="WP_242439600.1">
    <property type="nucleotide sequence ID" value="NZ_JALXUS010000007.1"/>
</dbReference>
<evidence type="ECO:0000259" key="1">
    <source>
        <dbReference type="Pfam" id="PF20469"/>
    </source>
</evidence>
<accession>A0AAE4JQD1</accession>
<dbReference type="InterPro" id="IPR034139">
    <property type="entry name" value="TOPRIM_OLD"/>
</dbReference>
<evidence type="ECO:0000313" key="2">
    <source>
        <dbReference type="EMBL" id="MDS0897164.1"/>
    </source>
</evidence>
<name>A0AAE4JQD1_MORMO</name>
<comment type="caution">
    <text evidence="2">The sequence shown here is derived from an EMBL/GenBank/DDBJ whole genome shotgun (WGS) entry which is preliminary data.</text>
</comment>
<feature type="domain" description="OLD protein-like TOPRIM" evidence="1">
    <location>
        <begin position="34"/>
        <end position="96"/>
    </location>
</feature>
<sequence length="236" mass="26820">MGTTIEDIQYEEMLNERIYEKVMKDEAKKQCIYLFVEGESEELAFQPLLEECGIDFDKFGIVIANYNGIGNLKHAIRLLHKTLSHDRPIIVTYDDDHAGKKINKINSPLIEYFKIPFNPVVSYSDGSLGGSFEESFPKDCFIAACFQQNVIVSSFLSRRNDFEKIFNPTKPWLSQLTQFISSNGGTPNSINKINLADNMMASVSQIPETYKELADVIIDIRNKNPINHPEDVDLSL</sequence>
<proteinExistence type="predicted"/>
<dbReference type="Pfam" id="PF20469">
    <property type="entry name" value="OLD-like_TOPRIM"/>
    <property type="match status" value="1"/>
</dbReference>
<protein>
    <recommendedName>
        <fullName evidence="1">OLD protein-like TOPRIM domain-containing protein</fullName>
    </recommendedName>
</protein>
<organism evidence="2 3">
    <name type="scientific">Morganella morganii</name>
    <name type="common">Proteus morganii</name>
    <dbReference type="NCBI Taxonomy" id="582"/>
    <lineage>
        <taxon>Bacteria</taxon>
        <taxon>Pseudomonadati</taxon>
        <taxon>Pseudomonadota</taxon>
        <taxon>Gammaproteobacteria</taxon>
        <taxon>Enterobacterales</taxon>
        <taxon>Morganellaceae</taxon>
        <taxon>Morganella</taxon>
    </lineage>
</organism>
<reference evidence="2" key="1">
    <citation type="submission" date="2023-02" db="EMBL/GenBank/DDBJ databases">
        <title>Detection, antimicrobial susceptibility and genomic characterization of NDM-producing species of Morganellaceae, Yersiniaceae, and Enterobacteriaceae other than Klebsiella.</title>
        <authorList>
            <person name="Camargo C.H."/>
            <person name="Sacchi C.T."/>
            <person name="Campos K.R."/>
        </authorList>
    </citation>
    <scope>NUCLEOTIDE SEQUENCE</scope>
    <source>
        <strain evidence="2">1189_21</strain>
    </source>
</reference>
<dbReference type="EMBL" id="JAPKIY010000007">
    <property type="protein sequence ID" value="MDS0897164.1"/>
    <property type="molecule type" value="Genomic_DNA"/>
</dbReference>
<dbReference type="Proteomes" id="UP001182247">
    <property type="component" value="Unassembled WGS sequence"/>
</dbReference>
<evidence type="ECO:0000313" key="3">
    <source>
        <dbReference type="Proteomes" id="UP001182247"/>
    </source>
</evidence>
<gene>
    <name evidence="2" type="ORF">OSC06_04210</name>
</gene>
<dbReference type="AlphaFoldDB" id="A0AAE4JQD1"/>